<dbReference type="InterPro" id="IPR027417">
    <property type="entry name" value="P-loop_NTPase"/>
</dbReference>
<comment type="caution">
    <text evidence="1">The sequence shown here is derived from an EMBL/GenBank/DDBJ whole genome shotgun (WGS) entry which is preliminary data.</text>
</comment>
<reference evidence="1" key="1">
    <citation type="submission" date="2009-10" db="EMBL/GenBank/DDBJ databases">
        <title>Diversity of trophic interactions inside an arsenic-rich microbial ecosystem.</title>
        <authorList>
            <person name="Bertin P.N."/>
            <person name="Heinrich-Salmeron A."/>
            <person name="Pelletier E."/>
            <person name="Goulhen-Chollet F."/>
            <person name="Arsene-Ploetze F."/>
            <person name="Gallien S."/>
            <person name="Calteau A."/>
            <person name="Vallenet D."/>
            <person name="Casiot C."/>
            <person name="Chane-Woon-Ming B."/>
            <person name="Giloteaux L."/>
            <person name="Barakat M."/>
            <person name="Bonnefoy V."/>
            <person name="Bruneel O."/>
            <person name="Chandler M."/>
            <person name="Cleiss J."/>
            <person name="Duran R."/>
            <person name="Elbaz-Poulichet F."/>
            <person name="Fonknechten N."/>
            <person name="Lauga B."/>
            <person name="Mornico D."/>
            <person name="Ortet P."/>
            <person name="Schaeffer C."/>
            <person name="Siguier P."/>
            <person name="Alexander Thil Smith A."/>
            <person name="Van Dorsselaer A."/>
            <person name="Weissenbach J."/>
            <person name="Medigue C."/>
            <person name="Le Paslier D."/>
        </authorList>
    </citation>
    <scope>NUCLEOTIDE SEQUENCE</scope>
</reference>
<gene>
    <name evidence="1" type="ORF">CARN5_0513</name>
</gene>
<protein>
    <submittedName>
        <fullName evidence="1">Uncharacterized protein</fullName>
    </submittedName>
</protein>
<accession>E6QFG6</accession>
<dbReference type="EMBL" id="CABP01000150">
    <property type="protein sequence ID" value="CBI05957.1"/>
    <property type="molecule type" value="Genomic_DNA"/>
</dbReference>
<dbReference type="SUPFAM" id="SSF52540">
    <property type="entry name" value="P-loop containing nucleoside triphosphate hydrolases"/>
    <property type="match status" value="1"/>
</dbReference>
<dbReference type="CDD" id="cd00267">
    <property type="entry name" value="ABC_ATPase"/>
    <property type="match status" value="1"/>
</dbReference>
<proteinExistence type="predicted"/>
<name>E6QFG6_9ZZZZ</name>
<dbReference type="Gene3D" id="3.40.50.300">
    <property type="entry name" value="P-loop containing nucleotide triphosphate hydrolases"/>
    <property type="match status" value="1"/>
</dbReference>
<sequence length="113" mass="12272">MASARQRLNTAWIGDPQVMLLDEPSNGLDNHAREILAQRIRLRGLEGLALFASHDAAFVEACGANILRMDHLESSLHCPVLEVDSRGSPGIMPLISAQLQETPSCHAHNVSLP</sequence>
<organism evidence="1">
    <name type="scientific">mine drainage metagenome</name>
    <dbReference type="NCBI Taxonomy" id="410659"/>
    <lineage>
        <taxon>unclassified sequences</taxon>
        <taxon>metagenomes</taxon>
        <taxon>ecological metagenomes</taxon>
    </lineage>
</organism>
<dbReference type="AlphaFoldDB" id="E6QFG6"/>
<evidence type="ECO:0000313" key="1">
    <source>
        <dbReference type="EMBL" id="CBI05957.1"/>
    </source>
</evidence>